<dbReference type="EMBL" id="JAGSND010000017">
    <property type="protein sequence ID" value="MBR0599821.1"/>
    <property type="molecule type" value="Genomic_DNA"/>
</dbReference>
<accession>A0A8J7W6A1</accession>
<proteinExistence type="predicted"/>
<keyword evidence="2" id="KW-1185">Reference proteome</keyword>
<evidence type="ECO:0000313" key="1">
    <source>
        <dbReference type="EMBL" id="MBR0599821.1"/>
    </source>
</evidence>
<dbReference type="Proteomes" id="UP000675664">
    <property type="component" value="Unassembled WGS sequence"/>
</dbReference>
<name>A0A8J7W6A1_9FIRM</name>
<gene>
    <name evidence="1" type="ORF">KCX82_18210</name>
</gene>
<sequence length="66" mass="7752">MRTALNLLNKIVELGYDQQKALIQIDKILDKKLGIEGRKPLSDEELSDMIYDDILVFFKKKQEKTR</sequence>
<evidence type="ECO:0000313" key="2">
    <source>
        <dbReference type="Proteomes" id="UP000675664"/>
    </source>
</evidence>
<reference evidence="1" key="1">
    <citation type="submission" date="2021-04" db="EMBL/GenBank/DDBJ databases">
        <title>Sinoanaerobacter chloroacetimidivorans sp. nov., an obligate anaerobic bacterium isolated from anaerobic sludge.</title>
        <authorList>
            <person name="Bao Y."/>
        </authorList>
    </citation>
    <scope>NUCLEOTIDE SEQUENCE</scope>
    <source>
        <strain evidence="1">BAD-6</strain>
    </source>
</reference>
<protein>
    <submittedName>
        <fullName evidence="1">Uncharacterized protein</fullName>
    </submittedName>
</protein>
<dbReference type="AlphaFoldDB" id="A0A8J7W6A1"/>
<comment type="caution">
    <text evidence="1">The sequence shown here is derived from an EMBL/GenBank/DDBJ whole genome shotgun (WGS) entry which is preliminary data.</text>
</comment>
<reference evidence="1" key="2">
    <citation type="submission" date="2021-04" db="EMBL/GenBank/DDBJ databases">
        <authorList>
            <person name="Liu J."/>
        </authorList>
    </citation>
    <scope>NUCLEOTIDE SEQUENCE</scope>
    <source>
        <strain evidence="1">BAD-6</strain>
    </source>
</reference>
<organism evidence="1 2">
    <name type="scientific">Sinanaerobacter chloroacetimidivorans</name>
    <dbReference type="NCBI Taxonomy" id="2818044"/>
    <lineage>
        <taxon>Bacteria</taxon>
        <taxon>Bacillati</taxon>
        <taxon>Bacillota</taxon>
        <taxon>Clostridia</taxon>
        <taxon>Peptostreptococcales</taxon>
        <taxon>Anaerovoracaceae</taxon>
        <taxon>Sinanaerobacter</taxon>
    </lineage>
</organism>
<dbReference type="RefSeq" id="WP_227019954.1">
    <property type="nucleotide sequence ID" value="NZ_JAGSND010000017.1"/>
</dbReference>